<proteinExistence type="inferred from homology"/>
<dbReference type="PANTHER" id="PTHR46268">
    <property type="entry name" value="STRESS RESPONSE PROTEIN NHAX"/>
    <property type="match status" value="1"/>
</dbReference>
<dbReference type="InterPro" id="IPR006015">
    <property type="entry name" value="Universal_stress_UspA"/>
</dbReference>
<feature type="domain" description="UspA" evidence="2">
    <location>
        <begin position="1"/>
        <end position="136"/>
    </location>
</feature>
<sequence length="297" mass="31124">MMRPVTAGLDGSPESLAAAEWAAREAQRRGLPLRLVQAWIWRQQDVPVAEDLDTQKRWALSVLEEAKDLVCDRHPGLAVNTQLVSDTAPAVLLAESEAAEMLVLGSSGHGAVAGFLLGSVGQQVLARAKRPVIMVRTGHRPPQEHGGDEAAHGSGNVVIGLQELGEVPAPLLEFAFSAAAARGASLHAVHAPDLPPLYGYGPAVGRLAGQEGGITGQAEKALADILQPWRETYPKVPVTHTVELSHASGVVVSAAARAALVVVGRKVHHRTLGMRIGPVTHAVLHHAAAPVAVVPHD</sequence>
<protein>
    <submittedName>
        <fullName evidence="3">Universal stress protein</fullName>
    </submittedName>
</protein>
<evidence type="ECO:0000259" key="2">
    <source>
        <dbReference type="Pfam" id="PF00582"/>
    </source>
</evidence>
<dbReference type="InterPro" id="IPR006016">
    <property type="entry name" value="UspA"/>
</dbReference>
<reference evidence="4" key="1">
    <citation type="journal article" date="2019" name="Int. J. Syst. Evol. Microbiol.">
        <title>The Global Catalogue of Microorganisms (GCM) 10K type strain sequencing project: providing services to taxonomists for standard genome sequencing and annotation.</title>
        <authorList>
            <consortium name="The Broad Institute Genomics Platform"/>
            <consortium name="The Broad Institute Genome Sequencing Center for Infectious Disease"/>
            <person name="Wu L."/>
            <person name="Ma J."/>
        </authorList>
    </citation>
    <scope>NUCLEOTIDE SEQUENCE [LARGE SCALE GENOMIC DNA]</scope>
    <source>
        <strain evidence="4">CGMCC 4.7349</strain>
    </source>
</reference>
<dbReference type="EMBL" id="BMNG01000004">
    <property type="protein sequence ID" value="GGO41915.1"/>
    <property type="molecule type" value="Genomic_DNA"/>
</dbReference>
<dbReference type="RefSeq" id="WP_164327000.1">
    <property type="nucleotide sequence ID" value="NZ_BMNG01000004.1"/>
</dbReference>
<accession>A0ABQ2LQH2</accession>
<dbReference type="PRINTS" id="PR01438">
    <property type="entry name" value="UNVRSLSTRESS"/>
</dbReference>
<keyword evidence="4" id="KW-1185">Reference proteome</keyword>
<evidence type="ECO:0000313" key="4">
    <source>
        <dbReference type="Proteomes" id="UP000656881"/>
    </source>
</evidence>
<dbReference type="PANTHER" id="PTHR46268:SF6">
    <property type="entry name" value="UNIVERSAL STRESS PROTEIN UP12"/>
    <property type="match status" value="1"/>
</dbReference>
<evidence type="ECO:0000256" key="1">
    <source>
        <dbReference type="ARBA" id="ARBA00008791"/>
    </source>
</evidence>
<evidence type="ECO:0000313" key="3">
    <source>
        <dbReference type="EMBL" id="GGO41915.1"/>
    </source>
</evidence>
<dbReference type="InterPro" id="IPR014729">
    <property type="entry name" value="Rossmann-like_a/b/a_fold"/>
</dbReference>
<organism evidence="3 4">
    <name type="scientific">Streptomyces lasiicapitis</name>
    <dbReference type="NCBI Taxonomy" id="1923961"/>
    <lineage>
        <taxon>Bacteria</taxon>
        <taxon>Bacillati</taxon>
        <taxon>Actinomycetota</taxon>
        <taxon>Actinomycetes</taxon>
        <taxon>Kitasatosporales</taxon>
        <taxon>Streptomycetaceae</taxon>
        <taxon>Streptomyces</taxon>
    </lineage>
</organism>
<dbReference type="Gene3D" id="3.40.50.620">
    <property type="entry name" value="HUPs"/>
    <property type="match status" value="2"/>
</dbReference>
<name>A0ABQ2LQH2_9ACTN</name>
<dbReference type="Proteomes" id="UP000656881">
    <property type="component" value="Unassembled WGS sequence"/>
</dbReference>
<comment type="caution">
    <text evidence="3">The sequence shown here is derived from an EMBL/GenBank/DDBJ whole genome shotgun (WGS) entry which is preliminary data.</text>
</comment>
<comment type="similarity">
    <text evidence="1">Belongs to the universal stress protein A family.</text>
</comment>
<gene>
    <name evidence="3" type="ORF">GCM10012286_22460</name>
</gene>
<dbReference type="SUPFAM" id="SSF52402">
    <property type="entry name" value="Adenine nucleotide alpha hydrolases-like"/>
    <property type="match status" value="2"/>
</dbReference>
<dbReference type="Pfam" id="PF00582">
    <property type="entry name" value="Usp"/>
    <property type="match status" value="2"/>
</dbReference>
<feature type="domain" description="UspA" evidence="2">
    <location>
        <begin position="169"/>
        <end position="295"/>
    </location>
</feature>